<comment type="caution">
    <text evidence="2">The sequence shown here is derived from an EMBL/GenBank/DDBJ whole genome shotgun (WGS) entry which is preliminary data.</text>
</comment>
<proteinExistence type="predicted"/>
<dbReference type="InterPro" id="IPR002908">
    <property type="entry name" value="Frataxin/CyaY"/>
</dbReference>
<organism evidence="2 3">
    <name type="scientific">Cyclotella atomus</name>
    <dbReference type="NCBI Taxonomy" id="382360"/>
    <lineage>
        <taxon>Eukaryota</taxon>
        <taxon>Sar</taxon>
        <taxon>Stramenopiles</taxon>
        <taxon>Ochrophyta</taxon>
        <taxon>Bacillariophyta</taxon>
        <taxon>Coscinodiscophyceae</taxon>
        <taxon>Thalassiosirophycidae</taxon>
        <taxon>Stephanodiscales</taxon>
        <taxon>Stephanodiscaceae</taxon>
        <taxon>Cyclotella</taxon>
    </lineage>
</organism>
<reference evidence="2 3" key="1">
    <citation type="submission" date="2024-10" db="EMBL/GenBank/DDBJ databases">
        <title>Updated reference genomes for cyclostephanoid diatoms.</title>
        <authorList>
            <person name="Roberts W.R."/>
            <person name="Alverson A.J."/>
        </authorList>
    </citation>
    <scope>NUCLEOTIDE SEQUENCE [LARGE SCALE GENOMIC DNA]</scope>
    <source>
        <strain evidence="2 3">AJA010-31</strain>
    </source>
</reference>
<dbReference type="Proteomes" id="UP001530400">
    <property type="component" value="Unassembled WGS sequence"/>
</dbReference>
<keyword evidence="3" id="KW-1185">Reference proteome</keyword>
<evidence type="ECO:0000256" key="1">
    <source>
        <dbReference type="SAM" id="MobiDB-lite"/>
    </source>
</evidence>
<evidence type="ECO:0000313" key="2">
    <source>
        <dbReference type="EMBL" id="KAL3768530.1"/>
    </source>
</evidence>
<evidence type="ECO:0000313" key="3">
    <source>
        <dbReference type="Proteomes" id="UP001530400"/>
    </source>
</evidence>
<feature type="region of interest" description="Disordered" evidence="1">
    <location>
        <begin position="67"/>
        <end position="86"/>
    </location>
</feature>
<dbReference type="PROSITE" id="PS50810">
    <property type="entry name" value="FRATAXIN_2"/>
    <property type="match status" value="1"/>
</dbReference>
<gene>
    <name evidence="2" type="ORF">ACHAWO_011485</name>
</gene>
<dbReference type="EMBL" id="JALLPJ020001345">
    <property type="protein sequence ID" value="KAL3768530.1"/>
    <property type="molecule type" value="Genomic_DNA"/>
</dbReference>
<dbReference type="AlphaFoldDB" id="A0ABD3MX88"/>
<protein>
    <submittedName>
        <fullName evidence="2">Uncharacterized protein</fullName>
    </submittedName>
</protein>
<accession>A0ABD3MX88</accession>
<name>A0ABD3MX88_9STRA</name>
<feature type="compositionally biased region" description="Polar residues" evidence="1">
    <location>
        <begin position="77"/>
        <end position="86"/>
    </location>
</feature>
<sequence length="240" mass="26702">MKLYRLSSSVARSLNGCRSSSTMATALIPSVFENHSSKMSQLPVPISRNNIQMINIDALLARQFSTATRRKRRGSARSPTFEDSQSNTSVLTVDNLSHNEQFQTAANHLFDKIETSIEKLKGCNDGLDIERSGPYVDNTVNTQEEERNKSHEGQIAIHIPPSGDTFWGGGTYTLTIHFGSIDGVDGVHSGYVSMQSPLSGTFTYIYNVRTREWEGTEDGHSLLGMFTRDFIRQCRGVPDF</sequence>